<dbReference type="Gene3D" id="3.30.450.20">
    <property type="entry name" value="PAS domain"/>
    <property type="match status" value="1"/>
</dbReference>
<dbReference type="SMART" id="SM00091">
    <property type="entry name" value="PAS"/>
    <property type="match status" value="1"/>
</dbReference>
<protein>
    <submittedName>
        <fullName evidence="2">PAS fold</fullName>
    </submittedName>
</protein>
<proteinExistence type="predicted"/>
<dbReference type="GO" id="GO:0006355">
    <property type="term" value="P:regulation of DNA-templated transcription"/>
    <property type="evidence" value="ECO:0007669"/>
    <property type="project" value="InterPro"/>
</dbReference>
<dbReference type="CDD" id="cd00130">
    <property type="entry name" value="PAS"/>
    <property type="match status" value="1"/>
</dbReference>
<feature type="domain" description="PAS" evidence="1">
    <location>
        <begin position="49"/>
        <end position="99"/>
    </location>
</feature>
<evidence type="ECO:0000313" key="2">
    <source>
        <dbReference type="EMBL" id="SFE52104.1"/>
    </source>
</evidence>
<dbReference type="EMBL" id="FONT01000002">
    <property type="protein sequence ID" value="SFE52104.1"/>
    <property type="molecule type" value="Genomic_DNA"/>
</dbReference>
<gene>
    <name evidence="2" type="ORF">SAMN05192532_102132</name>
</gene>
<sequence length="149" mass="17432">MKYYSNEPFLIRVNVIWFTQERDKEGIEPFQIQCLYDWWENMGIDIIKGNKFVQKIFNVLNDGLYFSDRNGTTIWINDKSEEILSKKREELVGRNVRDLEKEGVMNPSITRLVLESGKPVTTVQSSTRNRQYLVSGHKIDLDGETLVIV</sequence>
<keyword evidence="3" id="KW-1185">Reference proteome</keyword>
<dbReference type="InterPro" id="IPR000014">
    <property type="entry name" value="PAS"/>
</dbReference>
<accession>A0A1I2B7I9</accession>
<dbReference type="PROSITE" id="PS50112">
    <property type="entry name" value="PAS"/>
    <property type="match status" value="1"/>
</dbReference>
<dbReference type="STRING" id="930128.SAMN05192532_102132"/>
<dbReference type="InterPro" id="IPR013767">
    <property type="entry name" value="PAS_fold"/>
</dbReference>
<reference evidence="2 3" key="1">
    <citation type="submission" date="2016-10" db="EMBL/GenBank/DDBJ databases">
        <authorList>
            <person name="de Groot N.N."/>
        </authorList>
    </citation>
    <scope>NUCLEOTIDE SEQUENCE [LARGE SCALE GENOMIC DNA]</scope>
    <source>
        <strain evidence="2 3">DSM 23995</strain>
    </source>
</reference>
<dbReference type="AlphaFoldDB" id="A0A1I2B7I9"/>
<name>A0A1I2B7I9_9BACI</name>
<evidence type="ECO:0000313" key="3">
    <source>
        <dbReference type="Proteomes" id="UP000199516"/>
    </source>
</evidence>
<dbReference type="Pfam" id="PF00989">
    <property type="entry name" value="PAS"/>
    <property type="match status" value="1"/>
</dbReference>
<evidence type="ECO:0000259" key="1">
    <source>
        <dbReference type="PROSITE" id="PS50112"/>
    </source>
</evidence>
<dbReference type="Proteomes" id="UP000199516">
    <property type="component" value="Unassembled WGS sequence"/>
</dbReference>
<dbReference type="InterPro" id="IPR035965">
    <property type="entry name" value="PAS-like_dom_sf"/>
</dbReference>
<dbReference type="SUPFAM" id="SSF55785">
    <property type="entry name" value="PYP-like sensor domain (PAS domain)"/>
    <property type="match status" value="1"/>
</dbReference>
<organism evidence="2 3">
    <name type="scientific">Alteribacillus iranensis</name>
    <dbReference type="NCBI Taxonomy" id="930128"/>
    <lineage>
        <taxon>Bacteria</taxon>
        <taxon>Bacillati</taxon>
        <taxon>Bacillota</taxon>
        <taxon>Bacilli</taxon>
        <taxon>Bacillales</taxon>
        <taxon>Bacillaceae</taxon>
        <taxon>Alteribacillus</taxon>
    </lineage>
</organism>